<evidence type="ECO:0000313" key="3">
    <source>
        <dbReference type="Proteomes" id="UP000198287"/>
    </source>
</evidence>
<accession>A0A226EVH9</accession>
<gene>
    <name evidence="2" type="ORF">Fcan01_04668</name>
</gene>
<feature type="transmembrane region" description="Helical" evidence="1">
    <location>
        <begin position="294"/>
        <end position="318"/>
    </location>
</feature>
<feature type="transmembrane region" description="Helical" evidence="1">
    <location>
        <begin position="492"/>
        <end position="517"/>
    </location>
</feature>
<reference evidence="2 3" key="1">
    <citation type="submission" date="2015-12" db="EMBL/GenBank/DDBJ databases">
        <title>The genome of Folsomia candida.</title>
        <authorList>
            <person name="Faddeeva A."/>
            <person name="Derks M.F."/>
            <person name="Anvar Y."/>
            <person name="Smit S."/>
            <person name="Van Straalen N."/>
            <person name="Roelofs D."/>
        </authorList>
    </citation>
    <scope>NUCLEOTIDE SEQUENCE [LARGE SCALE GENOMIC DNA]</scope>
    <source>
        <strain evidence="2 3">VU population</strain>
        <tissue evidence="2">Whole body</tissue>
    </source>
</reference>
<protein>
    <submittedName>
        <fullName evidence="2">ABC transporter G family member 23</fullName>
    </submittedName>
</protein>
<evidence type="ECO:0000313" key="2">
    <source>
        <dbReference type="EMBL" id="OXA60606.1"/>
    </source>
</evidence>
<feature type="transmembrane region" description="Helical" evidence="1">
    <location>
        <begin position="142"/>
        <end position="164"/>
    </location>
</feature>
<keyword evidence="1" id="KW-1133">Transmembrane helix</keyword>
<feature type="transmembrane region" description="Helical" evidence="1">
    <location>
        <begin position="199"/>
        <end position="220"/>
    </location>
</feature>
<dbReference type="OrthoDB" id="6625921at2759"/>
<feature type="transmembrane region" description="Helical" evidence="1">
    <location>
        <begin position="64"/>
        <end position="86"/>
    </location>
</feature>
<keyword evidence="1" id="KW-0472">Membrane</keyword>
<sequence length="617" mass="70035">MEISINYFFIDFMNAYFIHHTIYAAMLRLGEQTATRYGIDKRVVSLPLTFKAVYGDMSDTWSRFLLPSTLMIGWAFFSEGFALLHLQDRNQRTLGRTLVTGVSYNKVLLSYYIADLPTILWQMGIMLGFIWWSRGDQVQGSWALIVLIFYLVRASITAISFLAVQPIENQLNAVIVSISILWFAIYGSDTFWPIETTVWWYRIFCYCLPPTFPLGVLRSVMTRGWGFLHPGVFIYGVFAQIMSLSVCFILTFLTIALFLKLYCTFLVAEPIAISILDRSQNSSTSTTDNLTKNIGLLFVNFFGVISHFLVALTSPKFLGMAMHLETYAIQHSPKKFKLFNFWTISSIMFSIFSMSYMTFWAYDSYMNPPEGVFFASLGFLGGYRPPPWGYTAYYILAFFCLEYSIVFFHIQIFFPTSAISKFLADLISDVENNEKSTDIVHIFERSEKKKIKALSWSVLEKSGNSDVWKSLNSRYIKIENIVAKFETFVGEYLIFSLGFSIVASVCMVYVATLSLPWPNSYLRTCLVQGTFATAAFRINAVTGVGEMLKVKNAKLLKAVAIAGQRDNYGTGWIGGGDKEEMANFVRLIKALPLKMSAGGYFTVGRKNVTSVSIITKY</sequence>
<feature type="transmembrane region" description="Helical" evidence="1">
    <location>
        <begin position="392"/>
        <end position="414"/>
    </location>
</feature>
<organism evidence="2 3">
    <name type="scientific">Folsomia candida</name>
    <name type="common">Springtail</name>
    <dbReference type="NCBI Taxonomy" id="158441"/>
    <lineage>
        <taxon>Eukaryota</taxon>
        <taxon>Metazoa</taxon>
        <taxon>Ecdysozoa</taxon>
        <taxon>Arthropoda</taxon>
        <taxon>Hexapoda</taxon>
        <taxon>Collembola</taxon>
        <taxon>Entomobryomorpha</taxon>
        <taxon>Isotomoidea</taxon>
        <taxon>Isotomidae</taxon>
        <taxon>Proisotominae</taxon>
        <taxon>Folsomia</taxon>
    </lineage>
</organism>
<feature type="transmembrane region" description="Helical" evidence="1">
    <location>
        <begin position="171"/>
        <end position="187"/>
    </location>
</feature>
<keyword evidence="1" id="KW-0812">Transmembrane</keyword>
<dbReference type="EMBL" id="LNIX01000002">
    <property type="protein sequence ID" value="OXA60606.1"/>
    <property type="molecule type" value="Genomic_DNA"/>
</dbReference>
<name>A0A226EVH9_FOLCA</name>
<dbReference type="Proteomes" id="UP000198287">
    <property type="component" value="Unassembled WGS sequence"/>
</dbReference>
<proteinExistence type="predicted"/>
<feature type="transmembrane region" description="Helical" evidence="1">
    <location>
        <begin position="232"/>
        <end position="259"/>
    </location>
</feature>
<feature type="transmembrane region" description="Helical" evidence="1">
    <location>
        <begin position="339"/>
        <end position="362"/>
    </location>
</feature>
<dbReference type="AlphaFoldDB" id="A0A226EVH9"/>
<comment type="caution">
    <text evidence="2">The sequence shown here is derived from an EMBL/GenBank/DDBJ whole genome shotgun (WGS) entry which is preliminary data.</text>
</comment>
<evidence type="ECO:0000256" key="1">
    <source>
        <dbReference type="SAM" id="Phobius"/>
    </source>
</evidence>
<keyword evidence="3" id="KW-1185">Reference proteome</keyword>
<feature type="transmembrane region" description="Helical" evidence="1">
    <location>
        <begin position="107"/>
        <end position="130"/>
    </location>
</feature>